<organism evidence="1 2">
    <name type="scientific">Streptomyces luteireticuli</name>
    <dbReference type="NCBI Taxonomy" id="173858"/>
    <lineage>
        <taxon>Bacteria</taxon>
        <taxon>Bacillati</taxon>
        <taxon>Actinomycetota</taxon>
        <taxon>Actinomycetes</taxon>
        <taxon>Kitasatosporales</taxon>
        <taxon>Streptomycetaceae</taxon>
        <taxon>Streptomyces</taxon>
    </lineage>
</organism>
<gene>
    <name evidence="1" type="ORF">GCM10010357_65930</name>
</gene>
<proteinExistence type="predicted"/>
<sequence length="83" mass="9096">MFANDCSHASGWDKVNGVERCRDCGTRRFTDYGALRPPGPAPAVTPSPADARRADRTAAIVISRTKWHISRWGLRDAALWSAA</sequence>
<comment type="caution">
    <text evidence="1">The sequence shown here is derived from an EMBL/GenBank/DDBJ whole genome shotgun (WGS) entry which is preliminary data.</text>
</comment>
<dbReference type="InterPro" id="IPR046222">
    <property type="entry name" value="DUF6255"/>
</dbReference>
<evidence type="ECO:0000313" key="2">
    <source>
        <dbReference type="Proteomes" id="UP001500879"/>
    </source>
</evidence>
<protein>
    <submittedName>
        <fullName evidence="1">Uncharacterized protein</fullName>
    </submittedName>
</protein>
<keyword evidence="2" id="KW-1185">Reference proteome</keyword>
<dbReference type="EMBL" id="BAAABX010000081">
    <property type="protein sequence ID" value="GAA0435257.1"/>
    <property type="molecule type" value="Genomic_DNA"/>
</dbReference>
<dbReference type="RefSeq" id="WP_344032250.1">
    <property type="nucleotide sequence ID" value="NZ_BAAABX010000081.1"/>
</dbReference>
<dbReference type="Proteomes" id="UP001500879">
    <property type="component" value="Unassembled WGS sequence"/>
</dbReference>
<reference evidence="1 2" key="1">
    <citation type="journal article" date="2019" name="Int. J. Syst. Evol. Microbiol.">
        <title>The Global Catalogue of Microorganisms (GCM) 10K type strain sequencing project: providing services to taxonomists for standard genome sequencing and annotation.</title>
        <authorList>
            <consortium name="The Broad Institute Genomics Platform"/>
            <consortium name="The Broad Institute Genome Sequencing Center for Infectious Disease"/>
            <person name="Wu L."/>
            <person name="Ma J."/>
        </authorList>
    </citation>
    <scope>NUCLEOTIDE SEQUENCE [LARGE SCALE GENOMIC DNA]</scope>
    <source>
        <strain evidence="1 2">JCM 4788</strain>
    </source>
</reference>
<dbReference type="Pfam" id="PF19768">
    <property type="entry name" value="DUF6255"/>
    <property type="match status" value="1"/>
</dbReference>
<evidence type="ECO:0000313" key="1">
    <source>
        <dbReference type="EMBL" id="GAA0435257.1"/>
    </source>
</evidence>
<name>A0ABN0Z6A7_9ACTN</name>
<accession>A0ABN0Z6A7</accession>